<gene>
    <name evidence="7" type="ORF">FE840_001995</name>
</gene>
<dbReference type="EMBL" id="CP058350">
    <property type="protein sequence ID" value="QLF71231.1"/>
    <property type="molecule type" value="Genomic_DNA"/>
</dbReference>
<dbReference type="RefSeq" id="WP_138288503.1">
    <property type="nucleotide sequence ID" value="NZ_CP058350.1"/>
</dbReference>
<dbReference type="PANTHER" id="PTHR46796:SF13">
    <property type="entry name" value="HTH-TYPE TRANSCRIPTIONAL ACTIVATOR RHAS"/>
    <property type="match status" value="1"/>
</dbReference>
<organism evidence="7 8">
    <name type="scientific">Peteryoungia desertarenae</name>
    <dbReference type="NCBI Taxonomy" id="1813451"/>
    <lineage>
        <taxon>Bacteria</taxon>
        <taxon>Pseudomonadati</taxon>
        <taxon>Pseudomonadota</taxon>
        <taxon>Alphaproteobacteria</taxon>
        <taxon>Hyphomicrobiales</taxon>
        <taxon>Rhizobiaceae</taxon>
        <taxon>Peteryoungia</taxon>
    </lineage>
</organism>
<keyword evidence="1" id="KW-0963">Cytoplasm</keyword>
<evidence type="ECO:0000256" key="5">
    <source>
        <dbReference type="ARBA" id="ARBA00023163"/>
    </source>
</evidence>
<dbReference type="InterPro" id="IPR050204">
    <property type="entry name" value="AraC_XylS_family_regulators"/>
</dbReference>
<dbReference type="InterPro" id="IPR018060">
    <property type="entry name" value="HTH_AraC"/>
</dbReference>
<dbReference type="InterPro" id="IPR009057">
    <property type="entry name" value="Homeodomain-like_sf"/>
</dbReference>
<dbReference type="Proteomes" id="UP000308530">
    <property type="component" value="Chromosome"/>
</dbReference>
<dbReference type="PROSITE" id="PS01124">
    <property type="entry name" value="HTH_ARAC_FAMILY_2"/>
    <property type="match status" value="1"/>
</dbReference>
<keyword evidence="3" id="KW-0238">DNA-binding</keyword>
<dbReference type="Gene3D" id="1.10.10.60">
    <property type="entry name" value="Homeodomain-like"/>
    <property type="match status" value="2"/>
</dbReference>
<evidence type="ECO:0000256" key="3">
    <source>
        <dbReference type="ARBA" id="ARBA00023125"/>
    </source>
</evidence>
<evidence type="ECO:0000259" key="6">
    <source>
        <dbReference type="PROSITE" id="PS01124"/>
    </source>
</evidence>
<dbReference type="Pfam" id="PF12833">
    <property type="entry name" value="HTH_18"/>
    <property type="match status" value="1"/>
</dbReference>
<name>A0ABX6QRF2_9HYPH</name>
<dbReference type="SMART" id="SM00342">
    <property type="entry name" value="HTH_ARAC"/>
    <property type="match status" value="1"/>
</dbReference>
<sequence length="305" mass="34929">MDEIEGRVLAGIPMNALALTLTRSTIKMQHSSTWRIDKSNRVHDLVICLTGRGRYEVEGEEIWMEPGSAMLLPAETRFVGAAVSSELYTGVAQHFTVDLFGRLDLIKQMQLKRSIRFSRWDMLEKLVSHYRETAPPYSTTLLQHHVFMVLLISFIEEAFEGWREQSVGNVSNPDALSLAVMVAASRISAEPLNDEVARVVLEEAPYNPDYFKREFRKRIGWTPEKFQEFKRMERAMGLLAGGCNVKRAAALSGYSDPYYFSRMFKRYIGVSPAGYREAERRNREGAYPRGEEDGQVVYPLTRLER</sequence>
<evidence type="ECO:0000313" key="7">
    <source>
        <dbReference type="EMBL" id="QLF71231.1"/>
    </source>
</evidence>
<reference evidence="7 8" key="1">
    <citation type="submission" date="2020-06" db="EMBL/GenBank/DDBJ databases">
        <title>Genome sequence of Rhizobium sp strain ADMK78.</title>
        <authorList>
            <person name="Rahi P."/>
        </authorList>
    </citation>
    <scope>NUCLEOTIDE SEQUENCE [LARGE SCALE GENOMIC DNA]</scope>
    <source>
        <strain evidence="7 8">ADMK78</strain>
    </source>
</reference>
<evidence type="ECO:0000256" key="4">
    <source>
        <dbReference type="ARBA" id="ARBA00023159"/>
    </source>
</evidence>
<keyword evidence="5" id="KW-0804">Transcription</keyword>
<evidence type="ECO:0000256" key="2">
    <source>
        <dbReference type="ARBA" id="ARBA00023015"/>
    </source>
</evidence>
<feature type="domain" description="HTH araC/xylS-type" evidence="6">
    <location>
        <begin position="200"/>
        <end position="278"/>
    </location>
</feature>
<proteinExistence type="predicted"/>
<accession>A0ABX6QRF2</accession>
<keyword evidence="4" id="KW-0010">Activator</keyword>
<dbReference type="PROSITE" id="PS00041">
    <property type="entry name" value="HTH_ARAC_FAMILY_1"/>
    <property type="match status" value="1"/>
</dbReference>
<keyword evidence="8" id="KW-1185">Reference proteome</keyword>
<evidence type="ECO:0000256" key="1">
    <source>
        <dbReference type="ARBA" id="ARBA00022490"/>
    </source>
</evidence>
<dbReference type="InterPro" id="IPR037923">
    <property type="entry name" value="HTH-like"/>
</dbReference>
<dbReference type="SUPFAM" id="SSF51215">
    <property type="entry name" value="Regulatory protein AraC"/>
    <property type="match status" value="1"/>
</dbReference>
<protein>
    <submittedName>
        <fullName evidence="7">Helix-turn-helix transcriptional regulator</fullName>
    </submittedName>
</protein>
<dbReference type="PANTHER" id="PTHR46796">
    <property type="entry name" value="HTH-TYPE TRANSCRIPTIONAL ACTIVATOR RHAS-RELATED"/>
    <property type="match status" value="1"/>
</dbReference>
<dbReference type="InterPro" id="IPR018062">
    <property type="entry name" value="HTH_AraC-typ_CS"/>
</dbReference>
<dbReference type="SUPFAM" id="SSF46689">
    <property type="entry name" value="Homeodomain-like"/>
    <property type="match status" value="1"/>
</dbReference>
<evidence type="ECO:0000313" key="8">
    <source>
        <dbReference type="Proteomes" id="UP000308530"/>
    </source>
</evidence>
<keyword evidence="2" id="KW-0805">Transcription regulation</keyword>